<sequence>MSHESEQMPNVKLVLLGESTVGKTSIVNVAHRGEFIEDQTSTIGACFQIKKMKVGDATVKLHLWDTAGQERFRSLAPMYYRDAQYALLIYAIDNHDSFDSIETWHSGLVEDCSTVPHIVLIGNKTDLVDSRTVTYEQGQELAHRLNARFYEVSAKADHESIVKMFQDIAEEAFREMKNDDNDNPKPNLVETKQGNQKKCC</sequence>
<dbReference type="GO" id="GO:0005829">
    <property type="term" value="C:cytosol"/>
    <property type="evidence" value="ECO:0007669"/>
    <property type="project" value="GOC"/>
</dbReference>
<dbReference type="Gene3D" id="3.40.50.300">
    <property type="entry name" value="P-loop containing nucleotide triphosphate hydrolases"/>
    <property type="match status" value="1"/>
</dbReference>
<dbReference type="RefSeq" id="XP_001323774.1">
    <property type="nucleotide sequence ID" value="XM_001323739.1"/>
</dbReference>
<dbReference type="SMART" id="SM00173">
    <property type="entry name" value="RAS"/>
    <property type="match status" value="1"/>
</dbReference>
<dbReference type="PANTHER" id="PTHR47977">
    <property type="entry name" value="RAS-RELATED PROTEIN RAB"/>
    <property type="match status" value="1"/>
</dbReference>
<gene>
    <name evidence="4" type="ORF">TVAG_006260</name>
</gene>
<dbReference type="InterPro" id="IPR001806">
    <property type="entry name" value="Small_GTPase"/>
</dbReference>
<dbReference type="FunFam" id="3.40.50.300:FF:000823">
    <property type="entry name" value="Small GTPase RAB, putative"/>
    <property type="match status" value="1"/>
</dbReference>
<dbReference type="SMR" id="A0A8U0WPA3"/>
<dbReference type="OrthoDB" id="10259131at2759"/>
<evidence type="ECO:0000256" key="2">
    <source>
        <dbReference type="ARBA" id="ARBA00023134"/>
    </source>
</evidence>
<dbReference type="SMART" id="SM00175">
    <property type="entry name" value="RAB"/>
    <property type="match status" value="1"/>
</dbReference>
<protein>
    <submittedName>
        <fullName evidence="4">Small GTP-binding protein, putative</fullName>
    </submittedName>
</protein>
<dbReference type="GO" id="GO:0005794">
    <property type="term" value="C:Golgi apparatus"/>
    <property type="evidence" value="ECO:0000318"/>
    <property type="project" value="GO_Central"/>
</dbReference>
<dbReference type="PROSITE" id="PS51421">
    <property type="entry name" value="RAS"/>
    <property type="match status" value="1"/>
</dbReference>
<keyword evidence="5" id="KW-1185">Reference proteome</keyword>
<name>A0A8U0WPA3_TRIV3</name>
<dbReference type="Pfam" id="PF00071">
    <property type="entry name" value="Ras"/>
    <property type="match status" value="1"/>
</dbReference>
<reference evidence="4" key="1">
    <citation type="submission" date="2006-10" db="EMBL/GenBank/DDBJ databases">
        <authorList>
            <person name="Amadeo P."/>
            <person name="Zhao Q."/>
            <person name="Wortman J."/>
            <person name="Fraser-Liggett C."/>
            <person name="Carlton J."/>
        </authorList>
    </citation>
    <scope>NUCLEOTIDE SEQUENCE</scope>
    <source>
        <strain evidence="4">G3</strain>
    </source>
</reference>
<feature type="region of interest" description="Disordered" evidence="3">
    <location>
        <begin position="176"/>
        <end position="200"/>
    </location>
</feature>
<feature type="compositionally biased region" description="Polar residues" evidence="3">
    <location>
        <begin position="190"/>
        <end position="200"/>
    </location>
</feature>
<dbReference type="KEGG" id="tva:4769505"/>
<dbReference type="SMART" id="SM00176">
    <property type="entry name" value="RAN"/>
    <property type="match status" value="1"/>
</dbReference>
<dbReference type="GO" id="GO:0042147">
    <property type="term" value="P:retrograde transport, endosome to Golgi"/>
    <property type="evidence" value="ECO:0000318"/>
    <property type="project" value="GO_Central"/>
</dbReference>
<keyword evidence="2" id="KW-0342">GTP-binding</keyword>
<dbReference type="GO" id="GO:0006891">
    <property type="term" value="P:intra-Golgi vesicle-mediated transport"/>
    <property type="evidence" value="ECO:0000318"/>
    <property type="project" value="GO_Central"/>
</dbReference>
<dbReference type="CDD" id="cd00154">
    <property type="entry name" value="Rab"/>
    <property type="match status" value="1"/>
</dbReference>
<reference evidence="4" key="2">
    <citation type="journal article" date="2007" name="Science">
        <title>Draft genome sequence of the sexually transmitted pathogen Trichomonas vaginalis.</title>
        <authorList>
            <person name="Carlton J.M."/>
            <person name="Hirt R.P."/>
            <person name="Silva J.C."/>
            <person name="Delcher A.L."/>
            <person name="Schatz M."/>
            <person name="Zhao Q."/>
            <person name="Wortman J.R."/>
            <person name="Bidwell S.L."/>
            <person name="Alsmark U.C.M."/>
            <person name="Besteiro S."/>
            <person name="Sicheritz-Ponten T."/>
            <person name="Noel C.J."/>
            <person name="Dacks J.B."/>
            <person name="Foster P.G."/>
            <person name="Simillion C."/>
            <person name="Van de Peer Y."/>
            <person name="Miranda-Saavedra D."/>
            <person name="Barton G.J."/>
            <person name="Westrop G.D."/>
            <person name="Mueller S."/>
            <person name="Dessi D."/>
            <person name="Fiori P.L."/>
            <person name="Ren Q."/>
            <person name="Paulsen I."/>
            <person name="Zhang H."/>
            <person name="Bastida-Corcuera F.D."/>
            <person name="Simoes-Barbosa A."/>
            <person name="Brown M.T."/>
            <person name="Hayes R.D."/>
            <person name="Mukherjee M."/>
            <person name="Okumura C.Y."/>
            <person name="Schneider R."/>
            <person name="Smith A.J."/>
            <person name="Vanacova S."/>
            <person name="Villalvazo M."/>
            <person name="Haas B.J."/>
            <person name="Pertea M."/>
            <person name="Feldblyum T.V."/>
            <person name="Utterback T.R."/>
            <person name="Shu C.L."/>
            <person name="Osoegawa K."/>
            <person name="de Jong P.J."/>
            <person name="Hrdy I."/>
            <person name="Horvathova L."/>
            <person name="Zubacova Z."/>
            <person name="Dolezal P."/>
            <person name="Malik S.B."/>
            <person name="Logsdon J.M. Jr."/>
            <person name="Henze K."/>
            <person name="Gupta A."/>
            <person name="Wang C.C."/>
            <person name="Dunne R.L."/>
            <person name="Upcroft J.A."/>
            <person name="Upcroft P."/>
            <person name="White O."/>
            <person name="Salzberg S.L."/>
            <person name="Tang P."/>
            <person name="Chiu C.-H."/>
            <person name="Lee Y.-S."/>
            <person name="Embley T.M."/>
            <person name="Coombs G.H."/>
            <person name="Mottram J.C."/>
            <person name="Tachezy J."/>
            <person name="Fraser-Liggett C.M."/>
            <person name="Johnson P.J."/>
        </authorList>
    </citation>
    <scope>NUCLEOTIDE SEQUENCE [LARGE SCALE GENOMIC DNA]</scope>
    <source>
        <strain evidence="4">G3</strain>
    </source>
</reference>
<dbReference type="PRINTS" id="PR00449">
    <property type="entry name" value="RASTRNSFRMNG"/>
</dbReference>
<dbReference type="EMBL" id="DS113317">
    <property type="protein sequence ID" value="EAY11551.1"/>
    <property type="molecule type" value="Genomic_DNA"/>
</dbReference>
<dbReference type="InterPro" id="IPR027417">
    <property type="entry name" value="P-loop_NTPase"/>
</dbReference>
<proteinExistence type="predicted"/>
<dbReference type="GO" id="GO:0005525">
    <property type="term" value="F:GTP binding"/>
    <property type="evidence" value="ECO:0007669"/>
    <property type="project" value="UniProtKB-KW"/>
</dbReference>
<dbReference type="OMA" id="KENICYY"/>
<dbReference type="InterPro" id="IPR050227">
    <property type="entry name" value="Rab"/>
</dbReference>
<evidence type="ECO:0000313" key="5">
    <source>
        <dbReference type="Proteomes" id="UP000001542"/>
    </source>
</evidence>
<dbReference type="SMART" id="SM00174">
    <property type="entry name" value="RHO"/>
    <property type="match status" value="1"/>
</dbReference>
<dbReference type="InterPro" id="IPR005225">
    <property type="entry name" value="Small_GTP-bd"/>
</dbReference>
<dbReference type="AlphaFoldDB" id="A0A8U0WPA3"/>
<keyword evidence="1" id="KW-0547">Nucleotide-binding</keyword>
<dbReference type="VEuPathDB" id="TrichDB:TVAGG3_0982800"/>
<dbReference type="Proteomes" id="UP000001542">
    <property type="component" value="Unassembled WGS sequence"/>
</dbReference>
<dbReference type="PROSITE" id="PS51419">
    <property type="entry name" value="RAB"/>
    <property type="match status" value="1"/>
</dbReference>
<dbReference type="GO" id="GO:0003924">
    <property type="term" value="F:GTPase activity"/>
    <property type="evidence" value="ECO:0000318"/>
    <property type="project" value="GO_Central"/>
</dbReference>
<dbReference type="NCBIfam" id="TIGR00231">
    <property type="entry name" value="small_GTP"/>
    <property type="match status" value="1"/>
</dbReference>
<accession>A0A8U0WPA3</accession>
<dbReference type="SUPFAM" id="SSF52540">
    <property type="entry name" value="P-loop containing nucleoside triphosphate hydrolases"/>
    <property type="match status" value="1"/>
</dbReference>
<evidence type="ECO:0000313" key="4">
    <source>
        <dbReference type="EMBL" id="EAY11551.1"/>
    </source>
</evidence>
<dbReference type="GO" id="GO:0006890">
    <property type="term" value="P:retrograde vesicle-mediated transport, Golgi to endoplasmic reticulum"/>
    <property type="evidence" value="ECO:0000318"/>
    <property type="project" value="GO_Central"/>
</dbReference>
<evidence type="ECO:0000256" key="1">
    <source>
        <dbReference type="ARBA" id="ARBA00022741"/>
    </source>
</evidence>
<dbReference type="PROSITE" id="PS51420">
    <property type="entry name" value="RHO"/>
    <property type="match status" value="1"/>
</dbReference>
<dbReference type="GO" id="GO:0012505">
    <property type="term" value="C:endomembrane system"/>
    <property type="evidence" value="ECO:0000318"/>
    <property type="project" value="GO_Central"/>
</dbReference>
<evidence type="ECO:0000256" key="3">
    <source>
        <dbReference type="SAM" id="MobiDB-lite"/>
    </source>
</evidence>
<dbReference type="GO" id="GO:0006886">
    <property type="term" value="P:intracellular protein transport"/>
    <property type="evidence" value="ECO:0000318"/>
    <property type="project" value="GO_Central"/>
</dbReference>
<organism evidence="4 5">
    <name type="scientific">Trichomonas vaginalis (strain ATCC PRA-98 / G3)</name>
    <dbReference type="NCBI Taxonomy" id="412133"/>
    <lineage>
        <taxon>Eukaryota</taxon>
        <taxon>Metamonada</taxon>
        <taxon>Parabasalia</taxon>
        <taxon>Trichomonadida</taxon>
        <taxon>Trichomonadidae</taxon>
        <taxon>Trichomonas</taxon>
    </lineage>
</organism>